<reference evidence="17 18" key="2">
    <citation type="submission" date="2018-10" db="EMBL/GenBank/DDBJ databases">
        <authorList>
            <consortium name="Pathogen Informatics"/>
        </authorList>
    </citation>
    <scope>NUCLEOTIDE SEQUENCE [LARGE SCALE GENOMIC DNA]</scope>
</reference>
<dbReference type="OrthoDB" id="449487at2759"/>
<dbReference type="InterPro" id="IPR001279">
    <property type="entry name" value="Metallo-B-lactamas"/>
</dbReference>
<dbReference type="GO" id="GO:0005739">
    <property type="term" value="C:mitochondrion"/>
    <property type="evidence" value="ECO:0007669"/>
    <property type="project" value="UniProtKB-SubCell"/>
</dbReference>
<keyword evidence="9" id="KW-0408">Iron</keyword>
<evidence type="ECO:0000256" key="1">
    <source>
        <dbReference type="ARBA" id="ARBA00001954"/>
    </source>
</evidence>
<evidence type="ECO:0000313" key="17">
    <source>
        <dbReference type="EMBL" id="VDD88498.1"/>
    </source>
</evidence>
<dbReference type="InterPro" id="IPR036866">
    <property type="entry name" value="RibonucZ/Hydroxyglut_hydro"/>
</dbReference>
<evidence type="ECO:0000256" key="11">
    <source>
        <dbReference type="ARBA" id="ARBA00050990"/>
    </source>
</evidence>
<proteinExistence type="inferred from homology"/>
<name>A0A0N4V1T7_ENTVE</name>
<dbReference type="Proteomes" id="UP000274131">
    <property type="component" value="Unassembled WGS sequence"/>
</dbReference>
<keyword evidence="6" id="KW-0223">Dioxygenase</keyword>
<dbReference type="EMBL" id="UXUI01007645">
    <property type="protein sequence ID" value="VDD88498.1"/>
    <property type="molecule type" value="Genomic_DNA"/>
</dbReference>
<feature type="domain" description="Metallo-beta-lactamase" evidence="16">
    <location>
        <begin position="12"/>
        <end position="173"/>
    </location>
</feature>
<reference evidence="19" key="1">
    <citation type="submission" date="2017-02" db="UniProtKB">
        <authorList>
            <consortium name="WormBaseParasite"/>
        </authorList>
    </citation>
    <scope>IDENTIFICATION</scope>
</reference>
<dbReference type="GO" id="GO:0006749">
    <property type="term" value="P:glutathione metabolic process"/>
    <property type="evidence" value="ECO:0007669"/>
    <property type="project" value="InterPro"/>
</dbReference>
<dbReference type="SMART" id="SM00849">
    <property type="entry name" value="Lactamase_B"/>
    <property type="match status" value="1"/>
</dbReference>
<comment type="cofactor">
    <cofactor evidence="1">
        <name>Fe(2+)</name>
        <dbReference type="ChEBI" id="CHEBI:29033"/>
    </cofactor>
</comment>
<dbReference type="GO" id="GO:0070813">
    <property type="term" value="P:hydrogen sulfide metabolic process"/>
    <property type="evidence" value="ECO:0007669"/>
    <property type="project" value="TreeGrafter"/>
</dbReference>
<dbReference type="SUPFAM" id="SSF56281">
    <property type="entry name" value="Metallo-hydrolase/oxidoreductase"/>
    <property type="match status" value="1"/>
</dbReference>
<evidence type="ECO:0000256" key="12">
    <source>
        <dbReference type="ARBA" id="ARBA00065219"/>
    </source>
</evidence>
<keyword evidence="18" id="KW-1185">Reference proteome</keyword>
<keyword evidence="4" id="KW-0479">Metal-binding</keyword>
<evidence type="ECO:0000256" key="7">
    <source>
        <dbReference type="ARBA" id="ARBA00022990"/>
    </source>
</evidence>
<evidence type="ECO:0000256" key="13">
    <source>
        <dbReference type="ARBA" id="ARBA00066686"/>
    </source>
</evidence>
<keyword evidence="8" id="KW-0560">Oxidoreductase</keyword>
<keyword evidence="10" id="KW-0496">Mitochondrion</keyword>
<dbReference type="GO" id="GO:0050313">
    <property type="term" value="F:sulfur dioxygenase activity"/>
    <property type="evidence" value="ECO:0007669"/>
    <property type="project" value="UniProtKB-EC"/>
</dbReference>
<dbReference type="WBParaSite" id="EVEC_0000393301-mRNA-1">
    <property type="protein sequence ID" value="EVEC_0000393301-mRNA-1"/>
    <property type="gene ID" value="EVEC_0000393301"/>
</dbReference>
<keyword evidence="7" id="KW-0007">Acetylation</keyword>
<dbReference type="EC" id="1.13.11.18" evidence="13"/>
<evidence type="ECO:0000313" key="19">
    <source>
        <dbReference type="WBParaSite" id="EVEC_0000393301-mRNA-1"/>
    </source>
</evidence>
<accession>A0A0N4V1T7</accession>
<evidence type="ECO:0000256" key="5">
    <source>
        <dbReference type="ARBA" id="ARBA00022946"/>
    </source>
</evidence>
<evidence type="ECO:0000313" key="18">
    <source>
        <dbReference type="Proteomes" id="UP000274131"/>
    </source>
</evidence>
<dbReference type="FunFam" id="3.60.15.10:FF:000013">
    <property type="entry name" value="Persulfide dioxygenase ETHE1, mitochondrial"/>
    <property type="match status" value="1"/>
</dbReference>
<sequence>MANLLLFEPISCTYTYIIGCRATNNAVIIDPVLETYKRDAQLLHELGLEPLFVLDTHVHADHYTGAGRLKTVFPKLKSVISKNSGAEANVYVDDGEVVKFGQGEIEVRLTPGHTNGCATFVAHKLRKAFTGDALLFRGCGRTDFQEGNSRLLYESVHGKILSLPDDYALHPGHDYKGHLHTTVGEEKKYNLRLTKKLEDFVVLMDNLNLAPPKMIGNAVPVNKAGGSLEVLSEIDKSRANN</sequence>
<dbReference type="PANTHER" id="PTHR43084:SF1">
    <property type="entry name" value="PERSULFIDE DIOXYGENASE ETHE1, MITOCHONDRIAL"/>
    <property type="match status" value="1"/>
</dbReference>
<dbReference type="PANTHER" id="PTHR43084">
    <property type="entry name" value="PERSULFIDE DIOXYGENASE ETHE1"/>
    <property type="match status" value="1"/>
</dbReference>
<dbReference type="InterPro" id="IPR051682">
    <property type="entry name" value="Mito_Persulfide_Diox"/>
</dbReference>
<evidence type="ECO:0000256" key="6">
    <source>
        <dbReference type="ARBA" id="ARBA00022964"/>
    </source>
</evidence>
<dbReference type="AlphaFoldDB" id="A0A0N4V1T7"/>
<evidence type="ECO:0000259" key="16">
    <source>
        <dbReference type="SMART" id="SM00849"/>
    </source>
</evidence>
<protein>
    <recommendedName>
        <fullName evidence="14">Persulfide dioxygenase ETHE1, mitochondrial</fullName>
        <ecNumber evidence="13">1.13.11.18</ecNumber>
    </recommendedName>
    <alternativeName>
        <fullName evidence="15">Sulfur dioxygenase ETHE1</fullName>
    </alternativeName>
</protein>
<comment type="subunit">
    <text evidence="12">Homodimer. Monomer. Interacts with TST. May interact with RELA.</text>
</comment>
<evidence type="ECO:0000256" key="14">
    <source>
        <dbReference type="ARBA" id="ARBA00067300"/>
    </source>
</evidence>
<evidence type="ECO:0000256" key="4">
    <source>
        <dbReference type="ARBA" id="ARBA00022723"/>
    </source>
</evidence>
<dbReference type="GO" id="GO:0046872">
    <property type="term" value="F:metal ion binding"/>
    <property type="evidence" value="ECO:0007669"/>
    <property type="project" value="UniProtKB-KW"/>
</dbReference>
<organism evidence="19">
    <name type="scientific">Enterobius vermicularis</name>
    <name type="common">Human pinworm</name>
    <dbReference type="NCBI Taxonomy" id="51028"/>
    <lineage>
        <taxon>Eukaryota</taxon>
        <taxon>Metazoa</taxon>
        <taxon>Ecdysozoa</taxon>
        <taxon>Nematoda</taxon>
        <taxon>Chromadorea</taxon>
        <taxon>Rhabditida</taxon>
        <taxon>Spirurina</taxon>
        <taxon>Oxyuridomorpha</taxon>
        <taxon>Oxyuroidea</taxon>
        <taxon>Oxyuridae</taxon>
        <taxon>Enterobius</taxon>
    </lineage>
</organism>
<dbReference type="InterPro" id="IPR044528">
    <property type="entry name" value="POD-like_MBL-fold"/>
</dbReference>
<dbReference type="CDD" id="cd07724">
    <property type="entry name" value="POD-like_MBL-fold"/>
    <property type="match status" value="1"/>
</dbReference>
<comment type="similarity">
    <text evidence="3">Belongs to the metallo-beta-lactamase superfamily. Glyoxalase II family.</text>
</comment>
<comment type="subcellular location">
    <subcellularLocation>
        <location evidence="2">Mitochondrion</location>
    </subcellularLocation>
</comment>
<evidence type="ECO:0000256" key="2">
    <source>
        <dbReference type="ARBA" id="ARBA00004173"/>
    </source>
</evidence>
<dbReference type="Gene3D" id="3.60.15.10">
    <property type="entry name" value="Ribonuclease Z/Hydroxyacylglutathione hydrolase-like"/>
    <property type="match status" value="1"/>
</dbReference>
<comment type="catalytic activity">
    <reaction evidence="11">
        <text>S-sulfanylglutathione + O2 + H2O = sulfite + glutathione + 2 H(+)</text>
        <dbReference type="Rhea" id="RHEA:12981"/>
        <dbReference type="ChEBI" id="CHEBI:15377"/>
        <dbReference type="ChEBI" id="CHEBI:15378"/>
        <dbReference type="ChEBI" id="CHEBI:15379"/>
        <dbReference type="ChEBI" id="CHEBI:17359"/>
        <dbReference type="ChEBI" id="CHEBI:57925"/>
        <dbReference type="ChEBI" id="CHEBI:58905"/>
        <dbReference type="EC" id="1.13.11.18"/>
    </reaction>
</comment>
<evidence type="ECO:0000256" key="9">
    <source>
        <dbReference type="ARBA" id="ARBA00023004"/>
    </source>
</evidence>
<dbReference type="Pfam" id="PF00753">
    <property type="entry name" value="Lactamase_B"/>
    <property type="match status" value="1"/>
</dbReference>
<evidence type="ECO:0000256" key="8">
    <source>
        <dbReference type="ARBA" id="ARBA00023002"/>
    </source>
</evidence>
<evidence type="ECO:0000256" key="3">
    <source>
        <dbReference type="ARBA" id="ARBA00006759"/>
    </source>
</evidence>
<gene>
    <name evidence="17" type="ORF">EVEC_LOCUS3641</name>
</gene>
<evidence type="ECO:0000256" key="15">
    <source>
        <dbReference type="ARBA" id="ARBA00077964"/>
    </source>
</evidence>
<evidence type="ECO:0000256" key="10">
    <source>
        <dbReference type="ARBA" id="ARBA00023128"/>
    </source>
</evidence>
<keyword evidence="5" id="KW-0809">Transit peptide</keyword>
<dbReference type="STRING" id="51028.A0A0N4V1T7"/>